<evidence type="ECO:0000313" key="7">
    <source>
        <dbReference type="Proteomes" id="UP000777265"/>
    </source>
</evidence>
<dbReference type="Gene3D" id="3.40.50.2000">
    <property type="entry name" value="Glycogen Phosphorylase B"/>
    <property type="match status" value="2"/>
</dbReference>
<feature type="domain" description="UDP-N-acetylglucosamine 2-epimerase" evidence="5">
    <location>
        <begin position="8"/>
        <end position="359"/>
    </location>
</feature>
<dbReference type="PANTHER" id="PTHR43174:SF2">
    <property type="entry name" value="UDP-N-ACETYLGLUCOSAMINE 2-EPIMERASE"/>
    <property type="match status" value="1"/>
</dbReference>
<dbReference type="AlphaFoldDB" id="A0A971M6A1"/>
<keyword evidence="1 4" id="KW-0413">Isomerase</keyword>
<reference evidence="6" key="1">
    <citation type="journal article" date="2020" name="Biotechnol. Biofuels">
        <title>New insights from the biogas microbiome by comprehensive genome-resolved metagenomics of nearly 1600 species originating from multiple anaerobic digesters.</title>
        <authorList>
            <person name="Campanaro S."/>
            <person name="Treu L."/>
            <person name="Rodriguez-R L.M."/>
            <person name="Kovalovszki A."/>
            <person name="Ziels R.M."/>
            <person name="Maus I."/>
            <person name="Zhu X."/>
            <person name="Kougias P.G."/>
            <person name="Basile A."/>
            <person name="Luo G."/>
            <person name="Schluter A."/>
            <person name="Konstantinidis K.T."/>
            <person name="Angelidaki I."/>
        </authorList>
    </citation>
    <scope>NUCLEOTIDE SEQUENCE</scope>
    <source>
        <strain evidence="6">AS06rmzACSIP_7</strain>
    </source>
</reference>
<evidence type="ECO:0000313" key="6">
    <source>
        <dbReference type="EMBL" id="NLW35936.1"/>
    </source>
</evidence>
<dbReference type="InterPro" id="IPR029767">
    <property type="entry name" value="WecB-like"/>
</dbReference>
<dbReference type="InterPro" id="IPR003331">
    <property type="entry name" value="UDP_GlcNAc_Epimerase_2_dom"/>
</dbReference>
<organism evidence="6 7">
    <name type="scientific">Syntrophorhabdus aromaticivorans</name>
    <dbReference type="NCBI Taxonomy" id="328301"/>
    <lineage>
        <taxon>Bacteria</taxon>
        <taxon>Pseudomonadati</taxon>
        <taxon>Thermodesulfobacteriota</taxon>
        <taxon>Syntrophorhabdia</taxon>
        <taxon>Syntrophorhabdales</taxon>
        <taxon>Syntrophorhabdaceae</taxon>
        <taxon>Syntrophorhabdus</taxon>
    </lineage>
</organism>
<evidence type="ECO:0000256" key="3">
    <source>
        <dbReference type="ARBA" id="ARBA00038858"/>
    </source>
</evidence>
<reference evidence="6" key="2">
    <citation type="submission" date="2020-01" db="EMBL/GenBank/DDBJ databases">
        <authorList>
            <person name="Campanaro S."/>
        </authorList>
    </citation>
    <scope>NUCLEOTIDE SEQUENCE</scope>
    <source>
        <strain evidence="6">AS06rmzACSIP_7</strain>
    </source>
</reference>
<dbReference type="NCBIfam" id="TIGR00236">
    <property type="entry name" value="wecB"/>
    <property type="match status" value="1"/>
</dbReference>
<dbReference type="CDD" id="cd03786">
    <property type="entry name" value="GTB_UDP-GlcNAc_2-Epimerase"/>
    <property type="match status" value="1"/>
</dbReference>
<evidence type="ECO:0000256" key="1">
    <source>
        <dbReference type="ARBA" id="ARBA00023235"/>
    </source>
</evidence>
<dbReference type="Pfam" id="PF02350">
    <property type="entry name" value="Epimerase_2"/>
    <property type="match status" value="1"/>
</dbReference>
<accession>A0A971M6A1</accession>
<dbReference type="GO" id="GO:0008761">
    <property type="term" value="F:UDP-N-acetylglucosamine 2-epimerase activity"/>
    <property type="evidence" value="ECO:0007669"/>
    <property type="project" value="UniProtKB-EC"/>
</dbReference>
<dbReference type="EMBL" id="JAAYEE010000184">
    <property type="protein sequence ID" value="NLW35936.1"/>
    <property type="molecule type" value="Genomic_DNA"/>
</dbReference>
<dbReference type="EC" id="5.1.3.14" evidence="3"/>
<dbReference type="PANTHER" id="PTHR43174">
    <property type="entry name" value="UDP-N-ACETYLGLUCOSAMINE 2-EPIMERASE"/>
    <property type="match status" value="1"/>
</dbReference>
<dbReference type="Proteomes" id="UP000777265">
    <property type="component" value="Unassembled WGS sequence"/>
</dbReference>
<protein>
    <recommendedName>
        <fullName evidence="3">UDP-N-acetylglucosamine 2-epimerase (non-hydrolyzing)</fullName>
        <ecNumber evidence="3">5.1.3.14</ecNumber>
    </recommendedName>
</protein>
<proteinExistence type="inferred from homology"/>
<name>A0A971M6A1_9BACT</name>
<evidence type="ECO:0000256" key="4">
    <source>
        <dbReference type="RuleBase" id="RU003513"/>
    </source>
</evidence>
<gene>
    <name evidence="6" type="primary">wecB</name>
    <name evidence="6" type="ORF">GXY80_10715</name>
</gene>
<evidence type="ECO:0000256" key="2">
    <source>
        <dbReference type="ARBA" id="ARBA00038209"/>
    </source>
</evidence>
<dbReference type="SUPFAM" id="SSF53756">
    <property type="entry name" value="UDP-Glycosyltransferase/glycogen phosphorylase"/>
    <property type="match status" value="1"/>
</dbReference>
<sequence>MAPVMKTLEKRPGDFRTIACVTAQHRRMLDQVLSIFSIQPHYDLDIMKDNQDLFDITAHALTGLKGVFQETKPDIVLVQGDTTTAFAAGLAAYYLKIPVGHIEAGLRTWNKYSPFPEEVNRRLLSVVADYHFAPTQWSRSNLIEEGTDPEKIWVTGNTVIDALMMIQQKQGTEAAKTVLTDHFRKRWGIEFTQDRRMILVTGHRRENFGLGFRNICMALKMIAGQRPDVNIIYPVHLNPSVQQPVNEILSDVPNIHLIEPVEYEQFIFLMSRSYMILTDSGGVQEEAPSLGKPVLVMREVTERPEGIEAGVVKLVGTDSMSIVTSAAELLDNDATYKRMSEAVNPYGDGKASERIADILSSVVT</sequence>
<evidence type="ECO:0000259" key="5">
    <source>
        <dbReference type="Pfam" id="PF02350"/>
    </source>
</evidence>
<comment type="similarity">
    <text evidence="2 4">Belongs to the UDP-N-acetylglucosamine 2-epimerase family.</text>
</comment>
<comment type="caution">
    <text evidence="6">The sequence shown here is derived from an EMBL/GenBank/DDBJ whole genome shotgun (WGS) entry which is preliminary data.</text>
</comment>